<feature type="signal peptide" evidence="2">
    <location>
        <begin position="1"/>
        <end position="19"/>
    </location>
</feature>
<dbReference type="Proteomes" id="UP000324797">
    <property type="component" value="Unassembled WGS sequence"/>
</dbReference>
<dbReference type="AlphaFoldDB" id="A0A5S4YHA6"/>
<accession>A0A5S4YHA6</accession>
<evidence type="ECO:0000313" key="3">
    <source>
        <dbReference type="EMBL" id="TYO63786.1"/>
    </source>
</evidence>
<sequence length="150" mass="16851">MKIPHLFFAILASISPANGTPVAPVDPPFSAERIEQLPQEIRRAVVSRCGPDAEARHYFATYDNNSHVVRLDYSLLRCDRPQRLCRSSGCLQQTFAKSHGRYVLTSSNFKAAFEPGNSILQPDFARKRTSADARKPIQSYAKLPREFDQG</sequence>
<evidence type="ECO:0000256" key="2">
    <source>
        <dbReference type="SAM" id="SignalP"/>
    </source>
</evidence>
<proteinExistence type="predicted"/>
<evidence type="ECO:0000313" key="4">
    <source>
        <dbReference type="Proteomes" id="UP000324797"/>
    </source>
</evidence>
<gene>
    <name evidence="3" type="ORF">FXV83_25400</name>
</gene>
<keyword evidence="2" id="KW-0732">Signal</keyword>
<protein>
    <submittedName>
        <fullName evidence="3">Uncharacterized protein</fullName>
    </submittedName>
</protein>
<dbReference type="RefSeq" id="WP_148742332.1">
    <property type="nucleotide sequence ID" value="NZ_VSTH01000088.1"/>
</dbReference>
<reference evidence="3 4" key="1">
    <citation type="submission" date="2019-08" db="EMBL/GenBank/DDBJ databases">
        <title>Bradyrhizobium hipponensis sp. nov., a rhizobium isolated from a Lupinus angustifolius root nodule in Tunisia.</title>
        <authorList>
            <person name="Off K."/>
            <person name="Rejili M."/>
            <person name="Mars M."/>
            <person name="Brachmann A."/>
            <person name="Marin M."/>
        </authorList>
    </citation>
    <scope>NUCLEOTIDE SEQUENCE [LARGE SCALE GENOMIC DNA]</scope>
    <source>
        <strain evidence="4">aSej3</strain>
    </source>
</reference>
<feature type="chain" id="PRO_5024401458" evidence="2">
    <location>
        <begin position="20"/>
        <end position="150"/>
    </location>
</feature>
<evidence type="ECO:0000256" key="1">
    <source>
        <dbReference type="SAM" id="MobiDB-lite"/>
    </source>
</evidence>
<keyword evidence="4" id="KW-1185">Reference proteome</keyword>
<comment type="caution">
    <text evidence="3">The sequence shown here is derived from an EMBL/GenBank/DDBJ whole genome shotgun (WGS) entry which is preliminary data.</text>
</comment>
<feature type="region of interest" description="Disordered" evidence="1">
    <location>
        <begin position="127"/>
        <end position="150"/>
    </location>
</feature>
<organism evidence="3 4">
    <name type="scientific">Bradyrhizobium hipponense</name>
    <dbReference type="NCBI Taxonomy" id="2605638"/>
    <lineage>
        <taxon>Bacteria</taxon>
        <taxon>Pseudomonadati</taxon>
        <taxon>Pseudomonadota</taxon>
        <taxon>Alphaproteobacteria</taxon>
        <taxon>Hyphomicrobiales</taxon>
        <taxon>Nitrobacteraceae</taxon>
        <taxon>Bradyrhizobium</taxon>
    </lineage>
</organism>
<name>A0A5S4YHA6_9BRAD</name>
<dbReference type="EMBL" id="VSTH01000088">
    <property type="protein sequence ID" value="TYO63786.1"/>
    <property type="molecule type" value="Genomic_DNA"/>
</dbReference>